<name>A0A1M5JDD2_9SPHI</name>
<dbReference type="CDD" id="cd00564">
    <property type="entry name" value="TMP_TenI"/>
    <property type="match status" value="1"/>
</dbReference>
<dbReference type="Gene3D" id="3.20.20.70">
    <property type="entry name" value="Aldolase class I"/>
    <property type="match status" value="1"/>
</dbReference>
<dbReference type="GO" id="GO:0009228">
    <property type="term" value="P:thiamine biosynthetic process"/>
    <property type="evidence" value="ECO:0007669"/>
    <property type="project" value="UniProtKB-KW"/>
</dbReference>
<dbReference type="AlphaFoldDB" id="A0A1M5JDD2"/>
<dbReference type="InterPro" id="IPR013785">
    <property type="entry name" value="Aldolase_TIM"/>
</dbReference>
<dbReference type="GO" id="GO:0004789">
    <property type="term" value="F:thiamine-phosphate diphosphorylase activity"/>
    <property type="evidence" value="ECO:0007669"/>
    <property type="project" value="TreeGrafter"/>
</dbReference>
<evidence type="ECO:0000256" key="2">
    <source>
        <dbReference type="ARBA" id="ARBA00022977"/>
    </source>
</evidence>
<proteinExistence type="predicted"/>
<dbReference type="InterPro" id="IPR022998">
    <property type="entry name" value="ThiamineP_synth_TenI"/>
</dbReference>
<evidence type="ECO:0000313" key="4">
    <source>
        <dbReference type="EMBL" id="SHG38280.1"/>
    </source>
</evidence>
<evidence type="ECO:0000259" key="3">
    <source>
        <dbReference type="Pfam" id="PF02581"/>
    </source>
</evidence>
<keyword evidence="5" id="KW-1185">Reference proteome</keyword>
<accession>A0A1M5JDD2</accession>
<dbReference type="OrthoDB" id="194683at2"/>
<evidence type="ECO:0000313" key="5">
    <source>
        <dbReference type="Proteomes" id="UP000184287"/>
    </source>
</evidence>
<dbReference type="Pfam" id="PF02581">
    <property type="entry name" value="TMP-TENI"/>
    <property type="match status" value="1"/>
</dbReference>
<gene>
    <name evidence="4" type="ORF">SAMN04488522_105292</name>
</gene>
<dbReference type="RefSeq" id="WP_073234783.1">
    <property type="nucleotide sequence ID" value="NZ_FQUQ01000005.1"/>
</dbReference>
<dbReference type="Proteomes" id="UP000184287">
    <property type="component" value="Unassembled WGS sequence"/>
</dbReference>
<reference evidence="5" key="1">
    <citation type="submission" date="2016-11" db="EMBL/GenBank/DDBJ databases">
        <authorList>
            <person name="Varghese N."/>
            <person name="Submissions S."/>
        </authorList>
    </citation>
    <scope>NUCLEOTIDE SEQUENCE [LARGE SCALE GENOMIC DNA]</scope>
    <source>
        <strain evidence="5">DSM 16990</strain>
    </source>
</reference>
<dbReference type="GO" id="GO:0005737">
    <property type="term" value="C:cytoplasm"/>
    <property type="evidence" value="ECO:0007669"/>
    <property type="project" value="TreeGrafter"/>
</dbReference>
<organism evidence="4 5">
    <name type="scientific">Pedobacter caeni</name>
    <dbReference type="NCBI Taxonomy" id="288992"/>
    <lineage>
        <taxon>Bacteria</taxon>
        <taxon>Pseudomonadati</taxon>
        <taxon>Bacteroidota</taxon>
        <taxon>Sphingobacteriia</taxon>
        <taxon>Sphingobacteriales</taxon>
        <taxon>Sphingobacteriaceae</taxon>
        <taxon>Pedobacter</taxon>
    </lineage>
</organism>
<protein>
    <submittedName>
        <fullName evidence="4">Thiamine-phosphate pyrophosphorylase</fullName>
    </submittedName>
</protein>
<comment type="pathway">
    <text evidence="1">Cofactor biosynthesis; thiamine diphosphate biosynthesis.</text>
</comment>
<dbReference type="SUPFAM" id="SSF51391">
    <property type="entry name" value="Thiamin phosphate synthase"/>
    <property type="match status" value="1"/>
</dbReference>
<keyword evidence="2" id="KW-0784">Thiamine biosynthesis</keyword>
<feature type="domain" description="Thiamine phosphate synthase/TenI" evidence="3">
    <location>
        <begin position="13"/>
        <end position="173"/>
    </location>
</feature>
<evidence type="ECO:0000256" key="1">
    <source>
        <dbReference type="ARBA" id="ARBA00004948"/>
    </source>
</evidence>
<dbReference type="PANTHER" id="PTHR20857:SF15">
    <property type="entry name" value="THIAMINE-PHOSPHATE SYNTHASE"/>
    <property type="match status" value="1"/>
</dbReference>
<dbReference type="STRING" id="288992.SAMN04488522_105292"/>
<dbReference type="PANTHER" id="PTHR20857">
    <property type="entry name" value="THIAMINE-PHOSPHATE PYROPHOSPHORYLASE"/>
    <property type="match status" value="1"/>
</dbReference>
<dbReference type="InterPro" id="IPR036206">
    <property type="entry name" value="ThiamineP_synth_sf"/>
</dbReference>
<sequence>MELIVISSPGFFEGEASLINQLFESGMERFHLRKEGMEKHRYEALLGNILPEYRERVALHQFHELAADFGIRRLHFPELQRKSGKHLLLPPSEDIILSTSIHQIDQLTDLKYFNYTFYGPVFQSISKKDYPSTLPEGFLLKNPTGLKVVALGGIDAEKIPLLRQMNFEGAALLGCLWNEPELAVMNFKKSLEKCQHNDPM</sequence>
<dbReference type="EMBL" id="FQUQ01000005">
    <property type="protein sequence ID" value="SHG38280.1"/>
    <property type="molecule type" value="Genomic_DNA"/>
</dbReference>